<evidence type="ECO:0000313" key="3">
    <source>
        <dbReference type="Proteomes" id="UP000789390"/>
    </source>
</evidence>
<dbReference type="InterPro" id="IPR012912">
    <property type="entry name" value="Plasmid_pRiA4b_Orf3-like"/>
</dbReference>
<evidence type="ECO:0000259" key="1">
    <source>
        <dbReference type="Pfam" id="PF07929"/>
    </source>
</evidence>
<dbReference type="SUPFAM" id="SSF159941">
    <property type="entry name" value="MM3350-like"/>
    <property type="match status" value="1"/>
</dbReference>
<organism evidence="2 3">
    <name type="scientific">Daphnia galeata</name>
    <dbReference type="NCBI Taxonomy" id="27404"/>
    <lineage>
        <taxon>Eukaryota</taxon>
        <taxon>Metazoa</taxon>
        <taxon>Ecdysozoa</taxon>
        <taxon>Arthropoda</taxon>
        <taxon>Crustacea</taxon>
        <taxon>Branchiopoda</taxon>
        <taxon>Diplostraca</taxon>
        <taxon>Cladocera</taxon>
        <taxon>Anomopoda</taxon>
        <taxon>Daphniidae</taxon>
        <taxon>Daphnia</taxon>
    </lineage>
</organism>
<dbReference type="AlphaFoldDB" id="A0A8J2WJ97"/>
<feature type="domain" description="Plasmid pRiA4b Orf3-like" evidence="1">
    <location>
        <begin position="8"/>
        <end position="194"/>
    </location>
</feature>
<evidence type="ECO:0000313" key="2">
    <source>
        <dbReference type="EMBL" id="CAH0106485.1"/>
    </source>
</evidence>
<proteinExistence type="predicted"/>
<sequence>MAAQMPNIYQFKITLKRTKPKIWRRIQVLEDSTFRNLHVAIQHAMGWSSAEGNYHLHQFEMLNPETLKKDIIGIPESYSAYDDDFSFINEKKVKIAKYYSLTNKKANYEYDFGDGWQHEILLEKILPAVANGIYPKCIAGRRACPPEDCGGVRGYEELLEIVADPNHEEHNERMEWLEMLGYSNPFKPEVFDPKSVLFESIGLAGMFGYDDDEDSE</sequence>
<dbReference type="PANTHER" id="PTHR41878:SF1">
    <property type="entry name" value="TNPR PROTEIN"/>
    <property type="match status" value="1"/>
</dbReference>
<comment type="caution">
    <text evidence="2">The sequence shown here is derived from an EMBL/GenBank/DDBJ whole genome shotgun (WGS) entry which is preliminary data.</text>
</comment>
<protein>
    <recommendedName>
        <fullName evidence="1">Plasmid pRiA4b Orf3-like domain-containing protein</fullName>
    </recommendedName>
</protein>
<accession>A0A8J2WJ97</accession>
<dbReference type="OrthoDB" id="407198at2759"/>
<keyword evidence="3" id="KW-1185">Reference proteome</keyword>
<dbReference type="Gene3D" id="3.10.290.30">
    <property type="entry name" value="MM3350-like"/>
    <property type="match status" value="1"/>
</dbReference>
<reference evidence="2" key="1">
    <citation type="submission" date="2021-11" db="EMBL/GenBank/DDBJ databases">
        <authorList>
            <person name="Schell T."/>
        </authorList>
    </citation>
    <scope>NUCLEOTIDE SEQUENCE</scope>
    <source>
        <strain evidence="2">M5</strain>
    </source>
</reference>
<dbReference type="InterPro" id="IPR024047">
    <property type="entry name" value="MM3350-like_sf"/>
</dbReference>
<dbReference type="EMBL" id="CAKKLH010000223">
    <property type="protein sequence ID" value="CAH0106485.1"/>
    <property type="molecule type" value="Genomic_DNA"/>
</dbReference>
<dbReference type="PANTHER" id="PTHR41878">
    <property type="entry name" value="LEXA REPRESSOR-RELATED"/>
    <property type="match status" value="1"/>
</dbReference>
<dbReference type="Proteomes" id="UP000789390">
    <property type="component" value="Unassembled WGS sequence"/>
</dbReference>
<gene>
    <name evidence="2" type="ORF">DGAL_LOCUS9640</name>
</gene>
<dbReference type="Pfam" id="PF07929">
    <property type="entry name" value="PRiA4_ORF3"/>
    <property type="match status" value="1"/>
</dbReference>
<name>A0A8J2WJ97_9CRUS</name>